<protein>
    <submittedName>
        <fullName evidence="1">Uncharacterized protein</fullName>
    </submittedName>
</protein>
<gene>
    <name evidence="1" type="ORF">GA0070616_0478</name>
</gene>
<reference evidence="1 2" key="1">
    <citation type="submission" date="2016-06" db="EMBL/GenBank/DDBJ databases">
        <authorList>
            <person name="Kjaerup R.B."/>
            <person name="Dalgaard T.S."/>
            <person name="Juul-Madsen H.R."/>
        </authorList>
    </citation>
    <scope>NUCLEOTIDE SEQUENCE [LARGE SCALE GENOMIC DNA]</scope>
    <source>
        <strain evidence="1 2">DSM 43818</strain>
    </source>
</reference>
<proteinExistence type="predicted"/>
<dbReference type="Proteomes" id="UP000199699">
    <property type="component" value="Unassembled WGS sequence"/>
</dbReference>
<evidence type="ECO:0000313" key="1">
    <source>
        <dbReference type="EMBL" id="SCL14568.1"/>
    </source>
</evidence>
<dbReference type="EMBL" id="FMHT01000003">
    <property type="protein sequence ID" value="SCL14568.1"/>
    <property type="molecule type" value="Genomic_DNA"/>
</dbReference>
<dbReference type="AlphaFoldDB" id="A0A1C6RBP2"/>
<name>A0A1C6RBP2_9ACTN</name>
<keyword evidence="2" id="KW-1185">Reference proteome</keyword>
<accession>A0A1C6RBP2</accession>
<organism evidence="1 2">
    <name type="scientific">Micromonospora nigra</name>
    <dbReference type="NCBI Taxonomy" id="145857"/>
    <lineage>
        <taxon>Bacteria</taxon>
        <taxon>Bacillati</taxon>
        <taxon>Actinomycetota</taxon>
        <taxon>Actinomycetes</taxon>
        <taxon>Micromonosporales</taxon>
        <taxon>Micromonosporaceae</taxon>
        <taxon>Micromonospora</taxon>
    </lineage>
</organism>
<evidence type="ECO:0000313" key="2">
    <source>
        <dbReference type="Proteomes" id="UP000199699"/>
    </source>
</evidence>
<sequence>MAVIVVEFDVPVDPLTQVTGFELGHVTLQWNGGAHSSRQLGSRGLLMGYPAVADMLDGVVALSADPGASYVFTGISSGWGFAVRRTRRHGLQVSTLAGRPLCQTSEADYAVAVWRGARQLLTARTPVEGAPLTDLQTAVAAFPDAYRR</sequence>